<keyword evidence="2" id="KW-1185">Reference proteome</keyword>
<proteinExistence type="predicted"/>
<evidence type="ECO:0000313" key="2">
    <source>
        <dbReference type="Proteomes" id="UP001221757"/>
    </source>
</evidence>
<comment type="caution">
    <text evidence="1">The sequence shown here is derived from an EMBL/GenBank/DDBJ whole genome shotgun (WGS) entry which is preliminary data.</text>
</comment>
<protein>
    <submittedName>
        <fullName evidence="1">Uncharacterized protein</fullName>
    </submittedName>
</protein>
<sequence length="191" mass="22307">MSTSSGVLCKHLYKHHLEAWVEGCDKLKYTIKAREAKQYVDEYRARKGGKTGTAPNPELDKNQQEFSQEAFVDALVEFIVGDDQSINVVENAQLRAIFLMLRAELKDSDIPHRTKIRNRIMEIWDEHLNTLQREMHLATAFLYIIDHIGIASKLGWVTLDNTSNNDTFMTFLETELRRQKIPFRKSERRIR</sequence>
<reference evidence="1" key="1">
    <citation type="submission" date="2023-03" db="EMBL/GenBank/DDBJ databases">
        <title>Massive genome expansion in bonnet fungi (Mycena s.s.) driven by repeated elements and novel gene families across ecological guilds.</title>
        <authorList>
            <consortium name="Lawrence Berkeley National Laboratory"/>
            <person name="Harder C.B."/>
            <person name="Miyauchi S."/>
            <person name="Viragh M."/>
            <person name="Kuo A."/>
            <person name="Thoen E."/>
            <person name="Andreopoulos B."/>
            <person name="Lu D."/>
            <person name="Skrede I."/>
            <person name="Drula E."/>
            <person name="Henrissat B."/>
            <person name="Morin E."/>
            <person name="Kohler A."/>
            <person name="Barry K."/>
            <person name="LaButti K."/>
            <person name="Morin E."/>
            <person name="Salamov A."/>
            <person name="Lipzen A."/>
            <person name="Mereny Z."/>
            <person name="Hegedus B."/>
            <person name="Baldrian P."/>
            <person name="Stursova M."/>
            <person name="Weitz H."/>
            <person name="Taylor A."/>
            <person name="Grigoriev I.V."/>
            <person name="Nagy L.G."/>
            <person name="Martin F."/>
            <person name="Kauserud H."/>
        </authorList>
    </citation>
    <scope>NUCLEOTIDE SEQUENCE</scope>
    <source>
        <strain evidence="1">CBHHK067</strain>
    </source>
</reference>
<dbReference type="Proteomes" id="UP001221757">
    <property type="component" value="Unassembled WGS sequence"/>
</dbReference>
<evidence type="ECO:0000313" key="1">
    <source>
        <dbReference type="EMBL" id="KAJ7701898.1"/>
    </source>
</evidence>
<dbReference type="EMBL" id="JARKIE010000016">
    <property type="protein sequence ID" value="KAJ7701898.1"/>
    <property type="molecule type" value="Genomic_DNA"/>
</dbReference>
<dbReference type="AlphaFoldDB" id="A0AAD7GR48"/>
<organism evidence="1 2">
    <name type="scientific">Mycena rosella</name>
    <name type="common">Pink bonnet</name>
    <name type="synonym">Agaricus rosellus</name>
    <dbReference type="NCBI Taxonomy" id="1033263"/>
    <lineage>
        <taxon>Eukaryota</taxon>
        <taxon>Fungi</taxon>
        <taxon>Dikarya</taxon>
        <taxon>Basidiomycota</taxon>
        <taxon>Agaricomycotina</taxon>
        <taxon>Agaricomycetes</taxon>
        <taxon>Agaricomycetidae</taxon>
        <taxon>Agaricales</taxon>
        <taxon>Marasmiineae</taxon>
        <taxon>Mycenaceae</taxon>
        <taxon>Mycena</taxon>
    </lineage>
</organism>
<gene>
    <name evidence="1" type="ORF">B0H17DRAFT_924065</name>
</gene>
<name>A0AAD7GR48_MYCRO</name>
<accession>A0AAD7GR48</accession>